<dbReference type="PANTHER" id="PTHR43408:SF2">
    <property type="entry name" value="FMN REDUCTASE (NADPH)"/>
    <property type="match status" value="1"/>
</dbReference>
<dbReference type="InterPro" id="IPR029039">
    <property type="entry name" value="Flavoprotein-like_sf"/>
</dbReference>
<evidence type="ECO:0000256" key="3">
    <source>
        <dbReference type="ARBA" id="ARBA00023002"/>
    </source>
</evidence>
<dbReference type="Gene3D" id="3.40.50.360">
    <property type="match status" value="1"/>
</dbReference>
<dbReference type="GO" id="GO:0016491">
    <property type="term" value="F:oxidoreductase activity"/>
    <property type="evidence" value="ECO:0007669"/>
    <property type="project" value="UniProtKB-KW"/>
</dbReference>
<reference evidence="5 6" key="1">
    <citation type="submission" date="2017-09" db="EMBL/GenBank/DDBJ databases">
        <authorList>
            <person name="Ehlers B."/>
            <person name="Leendertz F.H."/>
        </authorList>
    </citation>
    <scope>NUCLEOTIDE SEQUENCE [LARGE SCALE GENOMIC DNA]</scope>
    <source>
        <strain evidence="5 6">CGMCC 4.6857</strain>
    </source>
</reference>
<dbReference type="RefSeq" id="WP_097328151.1">
    <property type="nucleotide sequence ID" value="NZ_OBDY01000034.1"/>
</dbReference>
<dbReference type="AlphaFoldDB" id="A0A285KC85"/>
<evidence type="ECO:0000259" key="4">
    <source>
        <dbReference type="Pfam" id="PF03358"/>
    </source>
</evidence>
<keyword evidence="2" id="KW-0288">FMN</keyword>
<evidence type="ECO:0000256" key="2">
    <source>
        <dbReference type="ARBA" id="ARBA00022643"/>
    </source>
</evidence>
<feature type="domain" description="NADPH-dependent FMN reductase-like" evidence="4">
    <location>
        <begin position="1"/>
        <end position="135"/>
    </location>
</feature>
<sequence length="160" mass="16924">MKITVLVGNPKPLSRTRVTAEAVAGLFGGDDRLVVDLADHAGRLFTWPEPGIDELTARVAGSDLLIVASPTYKATYTGLLKAFLDRYGSNGLAGVTAVPVMTGAAPDHALAVEAYLRPLLVELGASVPTRGLYMVMSRMDSLTDIVEEWGKANVGLVGRD</sequence>
<keyword evidence="3" id="KW-0560">Oxidoreductase</keyword>
<dbReference type="OrthoDB" id="1643408at2"/>
<evidence type="ECO:0000313" key="5">
    <source>
        <dbReference type="EMBL" id="SNY69046.1"/>
    </source>
</evidence>
<proteinExistence type="predicted"/>
<dbReference type="SUPFAM" id="SSF52218">
    <property type="entry name" value="Flavoproteins"/>
    <property type="match status" value="1"/>
</dbReference>
<protein>
    <submittedName>
        <fullName evidence="5">FMN reductase</fullName>
    </submittedName>
</protein>
<evidence type="ECO:0000256" key="1">
    <source>
        <dbReference type="ARBA" id="ARBA00022630"/>
    </source>
</evidence>
<dbReference type="InterPro" id="IPR051814">
    <property type="entry name" value="NAD(P)H-dep_FMN_reductase"/>
</dbReference>
<keyword evidence="6" id="KW-1185">Reference proteome</keyword>
<dbReference type="InterPro" id="IPR005025">
    <property type="entry name" value="FMN_Rdtase-like_dom"/>
</dbReference>
<gene>
    <name evidence="5" type="ORF">SAMN05421748_13497</name>
</gene>
<evidence type="ECO:0000313" key="6">
    <source>
        <dbReference type="Proteomes" id="UP000219612"/>
    </source>
</evidence>
<accession>A0A285KC85</accession>
<dbReference type="Proteomes" id="UP000219612">
    <property type="component" value="Unassembled WGS sequence"/>
</dbReference>
<name>A0A285KC85_9ACTN</name>
<dbReference type="EMBL" id="OBDY01000034">
    <property type="protein sequence ID" value="SNY69046.1"/>
    <property type="molecule type" value="Genomic_DNA"/>
</dbReference>
<keyword evidence="1" id="KW-0285">Flavoprotein</keyword>
<dbReference type="PANTHER" id="PTHR43408">
    <property type="entry name" value="FMN REDUCTASE (NADPH)"/>
    <property type="match status" value="1"/>
</dbReference>
<organism evidence="5 6">
    <name type="scientific">Paractinoplanes atraurantiacus</name>
    <dbReference type="NCBI Taxonomy" id="1036182"/>
    <lineage>
        <taxon>Bacteria</taxon>
        <taxon>Bacillati</taxon>
        <taxon>Actinomycetota</taxon>
        <taxon>Actinomycetes</taxon>
        <taxon>Micromonosporales</taxon>
        <taxon>Micromonosporaceae</taxon>
        <taxon>Paractinoplanes</taxon>
    </lineage>
</organism>
<dbReference type="Pfam" id="PF03358">
    <property type="entry name" value="FMN_red"/>
    <property type="match status" value="1"/>
</dbReference>